<keyword evidence="2" id="KW-1133">Transmembrane helix</keyword>
<comment type="similarity">
    <text evidence="1">Belongs to the type III secretion exporter family.</text>
</comment>
<keyword evidence="4" id="KW-1185">Reference proteome</keyword>
<comment type="caution">
    <text evidence="3">The sequence shown here is derived from an EMBL/GenBank/DDBJ whole genome shotgun (WGS) entry which is preliminary data.</text>
</comment>
<dbReference type="PANTHER" id="PTHR30531:SF12">
    <property type="entry name" value="FLAGELLAR BIOSYNTHETIC PROTEIN FLHB"/>
    <property type="match status" value="1"/>
</dbReference>
<evidence type="ECO:0000256" key="2">
    <source>
        <dbReference type="SAM" id="Phobius"/>
    </source>
</evidence>
<evidence type="ECO:0000256" key="1">
    <source>
        <dbReference type="ARBA" id="ARBA00010690"/>
    </source>
</evidence>
<dbReference type="Proteomes" id="UP001180453">
    <property type="component" value="Unassembled WGS sequence"/>
</dbReference>
<evidence type="ECO:0000313" key="4">
    <source>
        <dbReference type="Proteomes" id="UP001180453"/>
    </source>
</evidence>
<dbReference type="Pfam" id="PF01312">
    <property type="entry name" value="Bac_export_2"/>
    <property type="match status" value="1"/>
</dbReference>
<organism evidence="3 4">
    <name type="scientific">Roseateles saccharophilus</name>
    <name type="common">Pseudomonas saccharophila</name>
    <dbReference type="NCBI Taxonomy" id="304"/>
    <lineage>
        <taxon>Bacteria</taxon>
        <taxon>Pseudomonadati</taxon>
        <taxon>Pseudomonadota</taxon>
        <taxon>Betaproteobacteria</taxon>
        <taxon>Burkholderiales</taxon>
        <taxon>Sphaerotilaceae</taxon>
        <taxon>Roseateles</taxon>
    </lineage>
</organism>
<feature type="transmembrane region" description="Helical" evidence="2">
    <location>
        <begin position="140"/>
        <end position="158"/>
    </location>
</feature>
<accession>A0ABU1YGG8</accession>
<feature type="transmembrane region" description="Helical" evidence="2">
    <location>
        <begin position="178"/>
        <end position="198"/>
    </location>
</feature>
<feature type="transmembrane region" description="Helical" evidence="2">
    <location>
        <begin position="82"/>
        <end position="112"/>
    </location>
</feature>
<feature type="transmembrane region" description="Helical" evidence="2">
    <location>
        <begin position="28"/>
        <end position="52"/>
    </location>
</feature>
<dbReference type="InterPro" id="IPR029025">
    <property type="entry name" value="T3SS_substrate_exporter_C"/>
</dbReference>
<reference evidence="3 4" key="1">
    <citation type="submission" date="2023-07" db="EMBL/GenBank/DDBJ databases">
        <title>Sorghum-associated microbial communities from plants grown in Nebraska, USA.</title>
        <authorList>
            <person name="Schachtman D."/>
        </authorList>
    </citation>
    <scope>NUCLEOTIDE SEQUENCE [LARGE SCALE GENOMIC DNA]</scope>
    <source>
        <strain evidence="3 4">BE314</strain>
    </source>
</reference>
<keyword evidence="2" id="KW-0472">Membrane</keyword>
<dbReference type="Gene3D" id="3.40.1690.10">
    <property type="entry name" value="secretion proteins EscU"/>
    <property type="match status" value="1"/>
</dbReference>
<proteinExistence type="inferred from homology"/>
<evidence type="ECO:0000313" key="3">
    <source>
        <dbReference type="EMBL" id="MDR7267945.1"/>
    </source>
</evidence>
<name>A0ABU1YGG8_ROSSA</name>
<dbReference type="SUPFAM" id="SSF160544">
    <property type="entry name" value="EscU C-terminal domain-like"/>
    <property type="match status" value="1"/>
</dbReference>
<dbReference type="PRINTS" id="PR00950">
    <property type="entry name" value="TYPE3IMSPROT"/>
</dbReference>
<keyword evidence="2" id="KW-0812">Transmembrane</keyword>
<protein>
    <submittedName>
        <fullName evidence="3">Type III secretion protein U</fullName>
    </submittedName>
</protein>
<dbReference type="InterPro" id="IPR006135">
    <property type="entry name" value="T3SS_substrate_exporter"/>
</dbReference>
<dbReference type="RefSeq" id="WP_310260605.1">
    <property type="nucleotide sequence ID" value="NZ_JAVDXU010000001.1"/>
</dbReference>
<dbReference type="EMBL" id="JAVDXU010000001">
    <property type="protein sequence ID" value="MDR7267945.1"/>
    <property type="molecule type" value="Genomic_DNA"/>
</dbReference>
<gene>
    <name evidence="3" type="ORF">J2X20_000574</name>
</gene>
<dbReference type="PANTHER" id="PTHR30531">
    <property type="entry name" value="FLAGELLAR BIOSYNTHETIC PROTEIN FLHB"/>
    <property type="match status" value="1"/>
</dbReference>
<sequence>MAEKDQAPTAKKLRDARKRGEVVFSHDLASSAVFLFVVLALWLAGATIFGLWRELWLHATSEGLFIAPDDGVPALLLHAGRVLVVTMLGLCAMAAAGGLVGSFAQVGGLLAWERIKPDVNRLNPAQGFQKIFSTRNLINLLKMLVKTALLASVMWLVIRGCLDTALKLGYATPSAALSVGASLVLQSFAWAGLVYALMAGVDYAHTRYEFIKGLRMSIDEVRREHKDAEGDPLNRSRRRNAHFEAVYASLADRVRMASAVIHSQRVAVALQYLGEHDLPRVLARGEAELAAQIRRVAGEALIPMAFDPQLAELLYDEVPQDRPIPRSLYAPVARLLQWAQGDH</sequence>